<comment type="caution">
    <text evidence="1">The sequence shown here is derived from an EMBL/GenBank/DDBJ whole genome shotgun (WGS) entry which is preliminary data.</text>
</comment>
<sequence length="217" mass="23275">MPSAPWRFGDRGCREIASLTASAYRRLSGSAAFGAGAAVDHACPGAAATEILAGARDTCRDFVGIGLTKLLGFALQLASQPSGGLVDFKRLGARQAFAGLADGFIAPPVVCACRYLWFLSHCSTLLRWRSSQFLRFERLSAAEVPVGNRRRRARTEVATAKRIQAETARGRGGAQAGFPSMERRRFCASATTAAPTALSHRRSAAARPRWSCGCRLR</sequence>
<evidence type="ECO:0008006" key="3">
    <source>
        <dbReference type="Google" id="ProtNLM"/>
    </source>
</evidence>
<accession>A0ABN8JM20</accession>
<dbReference type="EMBL" id="CAKXZS010000012">
    <property type="protein sequence ID" value="CAH2398634.1"/>
    <property type="molecule type" value="Genomic_DNA"/>
</dbReference>
<dbReference type="Proteomes" id="UP001152604">
    <property type="component" value="Unassembled WGS sequence"/>
</dbReference>
<proteinExistence type="predicted"/>
<evidence type="ECO:0000313" key="2">
    <source>
        <dbReference type="Proteomes" id="UP001152604"/>
    </source>
</evidence>
<organism evidence="1 2">
    <name type="scientific">Mesorhizobium ventifaucium</name>
    <dbReference type="NCBI Taxonomy" id="666020"/>
    <lineage>
        <taxon>Bacteria</taxon>
        <taxon>Pseudomonadati</taxon>
        <taxon>Pseudomonadota</taxon>
        <taxon>Alphaproteobacteria</taxon>
        <taxon>Hyphomicrobiales</taxon>
        <taxon>Phyllobacteriaceae</taxon>
        <taxon>Mesorhizobium</taxon>
    </lineage>
</organism>
<protein>
    <recommendedName>
        <fullName evidence="3">DUF1403 family protein</fullName>
    </recommendedName>
</protein>
<evidence type="ECO:0000313" key="1">
    <source>
        <dbReference type="EMBL" id="CAH2398634.1"/>
    </source>
</evidence>
<reference evidence="1" key="1">
    <citation type="submission" date="2022-03" db="EMBL/GenBank/DDBJ databases">
        <authorList>
            <person name="Brunel B."/>
        </authorList>
    </citation>
    <scope>NUCLEOTIDE SEQUENCE</scope>
    <source>
        <strain evidence="1">STM4922sample</strain>
    </source>
</reference>
<name>A0ABN8JM20_9HYPH</name>
<keyword evidence="2" id="KW-1185">Reference proteome</keyword>
<gene>
    <name evidence="1" type="ORF">MES4922_20203</name>
</gene>